<dbReference type="EC" id="2.1.1.-" evidence="13"/>
<dbReference type="GO" id="GO:0005730">
    <property type="term" value="C:nucleolus"/>
    <property type="evidence" value="ECO:0007669"/>
    <property type="project" value="UniProtKB-SubCell"/>
</dbReference>
<comment type="similarity">
    <text evidence="2 13">Belongs to the methyltransferase superfamily. RRP8 family.</text>
</comment>
<dbReference type="FunFam" id="1.10.10.2150:FF:000001">
    <property type="entry name" value="Ribosomal RNA-processing protein 8"/>
    <property type="match status" value="1"/>
</dbReference>
<accession>A0A5E4Q0V6</accession>
<dbReference type="Proteomes" id="UP000324832">
    <property type="component" value="Unassembled WGS sequence"/>
</dbReference>
<dbReference type="AlphaFoldDB" id="A0A5E4Q0V6"/>
<keyword evidence="8 13" id="KW-0949">S-adenosyl-L-methionine</keyword>
<feature type="compositionally biased region" description="Basic residues" evidence="14">
    <location>
        <begin position="23"/>
        <end position="33"/>
    </location>
</feature>
<dbReference type="GO" id="GO:0046015">
    <property type="term" value="P:regulation of transcription by glucose"/>
    <property type="evidence" value="ECO:0007669"/>
    <property type="project" value="TreeGrafter"/>
</dbReference>
<dbReference type="InterPro" id="IPR042036">
    <property type="entry name" value="RRP8_N"/>
</dbReference>
<dbReference type="GO" id="GO:0005677">
    <property type="term" value="C:chromatin silencing complex"/>
    <property type="evidence" value="ECO:0007669"/>
    <property type="project" value="TreeGrafter"/>
</dbReference>
<dbReference type="EMBL" id="FZQP02000981">
    <property type="protein sequence ID" value="VVC91122.1"/>
    <property type="molecule type" value="Genomic_DNA"/>
</dbReference>
<reference evidence="15 16" key="1">
    <citation type="submission" date="2017-07" db="EMBL/GenBank/DDBJ databases">
        <authorList>
            <person name="Talla V."/>
            <person name="Backstrom N."/>
        </authorList>
    </citation>
    <scope>NUCLEOTIDE SEQUENCE [LARGE SCALE GENOMIC DNA]</scope>
</reference>
<evidence type="ECO:0000256" key="3">
    <source>
        <dbReference type="ARBA" id="ARBA00020203"/>
    </source>
</evidence>
<dbReference type="InterPro" id="IPR029063">
    <property type="entry name" value="SAM-dependent_MTases_sf"/>
</dbReference>
<keyword evidence="5 13" id="KW-0698">rRNA processing</keyword>
<dbReference type="FunFam" id="3.40.50.150:FF:000068">
    <property type="entry name" value="Ribosomal RNA-processing protein 8"/>
    <property type="match status" value="1"/>
</dbReference>
<evidence type="ECO:0000256" key="2">
    <source>
        <dbReference type="ARBA" id="ARBA00006301"/>
    </source>
</evidence>
<dbReference type="InterPro" id="IPR007823">
    <property type="entry name" value="RRP8"/>
</dbReference>
<keyword evidence="16" id="KW-1185">Reference proteome</keyword>
<evidence type="ECO:0000256" key="4">
    <source>
        <dbReference type="ARBA" id="ARBA00022491"/>
    </source>
</evidence>
<evidence type="ECO:0000256" key="14">
    <source>
        <dbReference type="SAM" id="MobiDB-lite"/>
    </source>
</evidence>
<evidence type="ECO:0000256" key="12">
    <source>
        <dbReference type="ARBA" id="ARBA00023242"/>
    </source>
</evidence>
<dbReference type="PANTHER" id="PTHR12787">
    <property type="entry name" value="RIBOSOMAL RNA-PROCESSING PROTEIN 8"/>
    <property type="match status" value="1"/>
</dbReference>
<organism evidence="15 16">
    <name type="scientific">Leptidea sinapis</name>
    <dbReference type="NCBI Taxonomy" id="189913"/>
    <lineage>
        <taxon>Eukaryota</taxon>
        <taxon>Metazoa</taxon>
        <taxon>Ecdysozoa</taxon>
        <taxon>Arthropoda</taxon>
        <taxon>Hexapoda</taxon>
        <taxon>Insecta</taxon>
        <taxon>Pterygota</taxon>
        <taxon>Neoptera</taxon>
        <taxon>Endopterygota</taxon>
        <taxon>Lepidoptera</taxon>
        <taxon>Glossata</taxon>
        <taxon>Ditrysia</taxon>
        <taxon>Papilionoidea</taxon>
        <taxon>Pieridae</taxon>
        <taxon>Dismorphiinae</taxon>
        <taxon>Leptidea</taxon>
    </lineage>
</organism>
<name>A0A5E4Q0V6_9NEOP</name>
<gene>
    <name evidence="15" type="ORF">LSINAPIS_LOCUS3874</name>
</gene>
<dbReference type="Gene3D" id="1.10.10.2150">
    <property type="entry name" value="Ribosomal RNA-processing protein 8, N-terminal domain"/>
    <property type="match status" value="1"/>
</dbReference>
<feature type="region of interest" description="Disordered" evidence="14">
    <location>
        <begin position="1"/>
        <end position="65"/>
    </location>
</feature>
<keyword evidence="9" id="KW-0156">Chromatin regulator</keyword>
<evidence type="ECO:0000313" key="15">
    <source>
        <dbReference type="EMBL" id="VVC91122.1"/>
    </source>
</evidence>
<evidence type="ECO:0000256" key="7">
    <source>
        <dbReference type="ARBA" id="ARBA00022679"/>
    </source>
</evidence>
<evidence type="ECO:0000256" key="8">
    <source>
        <dbReference type="ARBA" id="ARBA00022691"/>
    </source>
</evidence>
<dbReference type="Gene3D" id="3.40.50.150">
    <property type="entry name" value="Vaccinia Virus protein VP39"/>
    <property type="match status" value="1"/>
</dbReference>
<keyword evidence="10" id="KW-0805">Transcription regulation</keyword>
<keyword evidence="4" id="KW-0678">Repressor</keyword>
<keyword evidence="12 13" id="KW-0539">Nucleus</keyword>
<evidence type="ECO:0000256" key="9">
    <source>
        <dbReference type="ARBA" id="ARBA00022853"/>
    </source>
</evidence>
<evidence type="ECO:0000256" key="11">
    <source>
        <dbReference type="ARBA" id="ARBA00023163"/>
    </source>
</evidence>
<dbReference type="SUPFAM" id="SSF53335">
    <property type="entry name" value="S-adenosyl-L-methionine-dependent methyltransferases"/>
    <property type="match status" value="1"/>
</dbReference>
<evidence type="ECO:0000256" key="5">
    <source>
        <dbReference type="ARBA" id="ARBA00022552"/>
    </source>
</evidence>
<keyword evidence="6 13" id="KW-0489">Methyltransferase</keyword>
<dbReference type="GO" id="GO:0033553">
    <property type="term" value="C:rDNA heterochromatin"/>
    <property type="evidence" value="ECO:0007669"/>
    <property type="project" value="TreeGrafter"/>
</dbReference>
<evidence type="ECO:0000256" key="1">
    <source>
        <dbReference type="ARBA" id="ARBA00004604"/>
    </source>
</evidence>
<dbReference type="GO" id="GO:0032259">
    <property type="term" value="P:methylation"/>
    <property type="evidence" value="ECO:0007669"/>
    <property type="project" value="UniProtKB-KW"/>
</dbReference>
<sequence length="384" mass="43905">MFKVPPWEDSQGVSVNNLSMKKDHVKKSKKKKSVSTGHIKNNNEDQSKILGKIQEEKPSPVPAKKPQIITTKSRTIQNKHKRKLDTGNTIINNNNSAKTREIDFDQHDEVILNTRKNKIIKFNHDEVKDIEETFNKTSVKDEQKKRKLERMLKGVGHRSEIKVAGNSLRERMLLRLRGAQFRYLNEKLYTSSGSDAQKLFKEDPNAFQTYHEGYQQQVKKWPVNPLDVIVKRILQMPKSLIIADMGCGKASLSQQVPNKVRSFDLVAANTSVEVCDIAHTPLLSCSVDVAVYCLALMGTDLTQYLLEANRVLKVGGHLLIAEVESRFGDVEEFTKDLQRLGFSLKKVDKSNKVFYFIEFIKSREAPKKSKLPIINLKPCLYKKR</sequence>
<evidence type="ECO:0000256" key="6">
    <source>
        <dbReference type="ARBA" id="ARBA00022603"/>
    </source>
</evidence>
<evidence type="ECO:0000256" key="13">
    <source>
        <dbReference type="RuleBase" id="RU365074"/>
    </source>
</evidence>
<evidence type="ECO:0000256" key="10">
    <source>
        <dbReference type="ARBA" id="ARBA00023015"/>
    </source>
</evidence>
<keyword evidence="11" id="KW-0804">Transcription</keyword>
<dbReference type="PANTHER" id="PTHR12787:SF0">
    <property type="entry name" value="RIBOSOMAL RNA-PROCESSING PROTEIN 8"/>
    <property type="match status" value="1"/>
</dbReference>
<dbReference type="GO" id="GO:0006364">
    <property type="term" value="P:rRNA processing"/>
    <property type="evidence" value="ECO:0007669"/>
    <property type="project" value="UniProtKB-UniRule"/>
</dbReference>
<feature type="compositionally biased region" description="Basic and acidic residues" evidence="14">
    <location>
        <begin position="41"/>
        <end position="58"/>
    </location>
</feature>
<evidence type="ECO:0000313" key="16">
    <source>
        <dbReference type="Proteomes" id="UP000324832"/>
    </source>
</evidence>
<keyword evidence="7 13" id="KW-0808">Transferase</keyword>
<dbReference type="GO" id="GO:0042149">
    <property type="term" value="P:cellular response to glucose starvation"/>
    <property type="evidence" value="ECO:0007669"/>
    <property type="project" value="TreeGrafter"/>
</dbReference>
<dbReference type="GO" id="GO:0000183">
    <property type="term" value="P:rDNA heterochromatin formation"/>
    <property type="evidence" value="ECO:0007669"/>
    <property type="project" value="TreeGrafter"/>
</dbReference>
<comment type="function">
    <text evidence="13">Probable methyltransferase required to silence rDNA.</text>
</comment>
<proteinExistence type="inferred from homology"/>
<comment type="subcellular location">
    <subcellularLocation>
        <location evidence="1 13">Nucleus</location>
        <location evidence="1 13">Nucleolus</location>
    </subcellularLocation>
</comment>
<protein>
    <recommendedName>
        <fullName evidence="3 13">Ribosomal RNA-processing protein 8</fullName>
        <ecNumber evidence="13">2.1.1.-</ecNumber>
    </recommendedName>
</protein>
<dbReference type="GO" id="GO:0008168">
    <property type="term" value="F:methyltransferase activity"/>
    <property type="evidence" value="ECO:0007669"/>
    <property type="project" value="UniProtKB-KW"/>
</dbReference>
<dbReference type="Pfam" id="PF05148">
    <property type="entry name" value="Methyltransf_8"/>
    <property type="match status" value="1"/>
</dbReference>